<dbReference type="AlphaFoldDB" id="A0AB37QNM7"/>
<feature type="domain" description="ChlI/MoxR AAA lid" evidence="2">
    <location>
        <begin position="266"/>
        <end position="323"/>
    </location>
</feature>
<dbReference type="Pfam" id="PF07726">
    <property type="entry name" value="AAA_3"/>
    <property type="match status" value="1"/>
</dbReference>
<organism evidence="3 4">
    <name type="scientific">Pseudomonas coronafaciens pv. garcae</name>
    <dbReference type="NCBI Taxonomy" id="251653"/>
    <lineage>
        <taxon>Bacteria</taxon>
        <taxon>Pseudomonadati</taxon>
        <taxon>Pseudomonadota</taxon>
        <taxon>Gammaproteobacteria</taxon>
        <taxon>Pseudomonadales</taxon>
        <taxon>Pseudomonadaceae</taxon>
        <taxon>Pseudomonas</taxon>
        <taxon>Pseudomonas coronafaciens</taxon>
    </lineage>
</organism>
<dbReference type="PANTHER" id="PTHR42759:SF5">
    <property type="entry name" value="METHANOL DEHYDROGENASE REGULATOR"/>
    <property type="match status" value="1"/>
</dbReference>
<dbReference type="GO" id="GO:0016887">
    <property type="term" value="F:ATP hydrolysis activity"/>
    <property type="evidence" value="ECO:0007669"/>
    <property type="project" value="InterPro"/>
</dbReference>
<evidence type="ECO:0000313" key="3">
    <source>
        <dbReference type="EMBL" id="RMS00222.1"/>
    </source>
</evidence>
<dbReference type="GO" id="GO:0005524">
    <property type="term" value="F:ATP binding"/>
    <property type="evidence" value="ECO:0007669"/>
    <property type="project" value="InterPro"/>
</dbReference>
<feature type="domain" description="ATPase AAA-3" evidence="1">
    <location>
        <begin position="73"/>
        <end position="203"/>
    </location>
</feature>
<dbReference type="Gene3D" id="1.10.8.80">
    <property type="entry name" value="Magnesium chelatase subunit I, C-Terminal domain"/>
    <property type="match status" value="1"/>
</dbReference>
<dbReference type="CDD" id="cd00009">
    <property type="entry name" value="AAA"/>
    <property type="match status" value="1"/>
</dbReference>
<comment type="caution">
    <text evidence="3">The sequence shown here is derived from an EMBL/GenBank/DDBJ whole genome shotgun (WGS) entry which is preliminary data.</text>
</comment>
<dbReference type="Pfam" id="PF17863">
    <property type="entry name" value="AAA_lid_2"/>
    <property type="match status" value="1"/>
</dbReference>
<dbReference type="Gene3D" id="3.40.50.300">
    <property type="entry name" value="P-loop containing nucleotide triphosphate hydrolases"/>
    <property type="match status" value="1"/>
</dbReference>
<protein>
    <submittedName>
        <fullName evidence="3">MoxR protein</fullName>
    </submittedName>
</protein>
<dbReference type="InterPro" id="IPR027417">
    <property type="entry name" value="P-loop_NTPase"/>
</dbReference>
<gene>
    <name evidence="3" type="ORF">ALP74_05035</name>
</gene>
<dbReference type="InterPro" id="IPR041628">
    <property type="entry name" value="ChlI/MoxR_AAA_lid"/>
</dbReference>
<dbReference type="InterPro" id="IPR011703">
    <property type="entry name" value="ATPase_AAA-3"/>
</dbReference>
<evidence type="ECO:0000259" key="1">
    <source>
        <dbReference type="Pfam" id="PF07726"/>
    </source>
</evidence>
<dbReference type="PIRSF" id="PIRSF002849">
    <property type="entry name" value="AAA_ATPase_chaperone_MoxR_prd"/>
    <property type="match status" value="1"/>
</dbReference>
<reference evidence="3 4" key="1">
    <citation type="submission" date="2018-08" db="EMBL/GenBank/DDBJ databases">
        <title>Recombination of ecologically and evolutionarily significant loci maintains genetic cohesion in the Pseudomonas syringae species complex.</title>
        <authorList>
            <person name="Dillon M."/>
            <person name="Thakur S."/>
            <person name="Almeida R.N.D."/>
            <person name="Weir B.S."/>
            <person name="Guttman D.S."/>
        </authorList>
    </citation>
    <scope>NUCLEOTIDE SEQUENCE [LARGE SCALE GENOMIC DNA]</scope>
    <source>
        <strain evidence="3 4">ICMP 5019</strain>
    </source>
</reference>
<evidence type="ECO:0000259" key="2">
    <source>
        <dbReference type="Pfam" id="PF17863"/>
    </source>
</evidence>
<dbReference type="PANTHER" id="PTHR42759">
    <property type="entry name" value="MOXR FAMILY PROTEIN"/>
    <property type="match status" value="1"/>
</dbReference>
<dbReference type="SUPFAM" id="SSF52540">
    <property type="entry name" value="P-loop containing nucleoside triphosphate hydrolases"/>
    <property type="match status" value="1"/>
</dbReference>
<dbReference type="EMBL" id="RBSH01000184">
    <property type="protein sequence ID" value="RMS00222.1"/>
    <property type="molecule type" value="Genomic_DNA"/>
</dbReference>
<proteinExistence type="predicted"/>
<name>A0AB37QNM7_9PSED</name>
<evidence type="ECO:0000313" key="4">
    <source>
        <dbReference type="Proteomes" id="UP000272613"/>
    </source>
</evidence>
<sequence length="343" mass="37271">MKSLPTLAKRPTLNVECSDVWHRLQSHSHEAVAGRGFSMGRKLDACLSAINEVVLGKEAQVRLAMTCLIGGGHLLIEDLPGMGKTTLSHALAKILGLSYQRIQFTSDLLPGDILGTSVFDRDSGQFTFHPGPIFAELVLADEINRATPKSQSALLEAMEEGQVSIEGATRLLPDPFFVIATQNPFSSGGTFALPESQLDRFLMRISMGYPARAAEKALLLGESRRELLPRLQPILNHALLGELQAQSRQVRASDALVDYVLRLVDATRSQPQFAYGLSPRASLAILAAARAWAMLSGRDYVIPEDVQAVLPSVVGHRLRERSDPTGHGGGSLVQWLLREVPAL</sequence>
<accession>A0AB37QNM7</accession>
<dbReference type="Proteomes" id="UP000272613">
    <property type="component" value="Unassembled WGS sequence"/>
</dbReference>
<dbReference type="InterPro" id="IPR050764">
    <property type="entry name" value="CbbQ/NirQ/NorQ/GpvN"/>
</dbReference>